<dbReference type="AlphaFoldDB" id="A0A1Y2HKB2"/>
<organism evidence="2 3">
    <name type="scientific">Catenaria anguillulae PL171</name>
    <dbReference type="NCBI Taxonomy" id="765915"/>
    <lineage>
        <taxon>Eukaryota</taxon>
        <taxon>Fungi</taxon>
        <taxon>Fungi incertae sedis</taxon>
        <taxon>Blastocladiomycota</taxon>
        <taxon>Blastocladiomycetes</taxon>
        <taxon>Blastocladiales</taxon>
        <taxon>Catenariaceae</taxon>
        <taxon>Catenaria</taxon>
    </lineage>
</organism>
<gene>
    <name evidence="2" type="ORF">BCR44DRAFT_57262</name>
</gene>
<keyword evidence="3" id="KW-1185">Reference proteome</keyword>
<sequence length="235" mass="24329">MRSIFILALIVLLSSSPAALAAPKNQINGPIPQTGELRVIVTPSSGSPVTVTIPAVAGLKGIDRCKEKEGFDPSSTKPHEVFCRTLRAELAKMPSTEPLSKAGQINVLLATGDVNQQPISGTPTFIEGQAITVAVTPPAGGAPVVLTLPAVPGLKRIPSCRRNDGMNPNDNSPDALYCRNLRQQAAEKVPGMSNIGQGGDINAQLATSSSMRQASAFGVVEMICSLVAVAIATIA</sequence>
<evidence type="ECO:0000313" key="2">
    <source>
        <dbReference type="EMBL" id="ORZ35020.1"/>
    </source>
</evidence>
<feature type="chain" id="PRO_5012576057" evidence="1">
    <location>
        <begin position="22"/>
        <end position="235"/>
    </location>
</feature>
<comment type="caution">
    <text evidence="2">The sequence shown here is derived from an EMBL/GenBank/DDBJ whole genome shotgun (WGS) entry which is preliminary data.</text>
</comment>
<evidence type="ECO:0000256" key="1">
    <source>
        <dbReference type="SAM" id="SignalP"/>
    </source>
</evidence>
<protein>
    <submittedName>
        <fullName evidence="2">Uncharacterized protein</fullName>
    </submittedName>
</protein>
<reference evidence="2 3" key="1">
    <citation type="submission" date="2016-07" db="EMBL/GenBank/DDBJ databases">
        <title>Pervasive Adenine N6-methylation of Active Genes in Fungi.</title>
        <authorList>
            <consortium name="DOE Joint Genome Institute"/>
            <person name="Mondo S.J."/>
            <person name="Dannebaum R.O."/>
            <person name="Kuo R.C."/>
            <person name="Labutti K."/>
            <person name="Haridas S."/>
            <person name="Kuo A."/>
            <person name="Salamov A."/>
            <person name="Ahrendt S.R."/>
            <person name="Lipzen A."/>
            <person name="Sullivan W."/>
            <person name="Andreopoulos W.B."/>
            <person name="Clum A."/>
            <person name="Lindquist E."/>
            <person name="Daum C."/>
            <person name="Ramamoorthy G.K."/>
            <person name="Gryganskyi A."/>
            <person name="Culley D."/>
            <person name="Magnuson J.K."/>
            <person name="James T.Y."/>
            <person name="O'Malley M.A."/>
            <person name="Stajich J.E."/>
            <person name="Spatafora J.W."/>
            <person name="Visel A."/>
            <person name="Grigoriev I.V."/>
        </authorList>
    </citation>
    <scope>NUCLEOTIDE SEQUENCE [LARGE SCALE GENOMIC DNA]</scope>
    <source>
        <strain evidence="2 3">PL171</strain>
    </source>
</reference>
<evidence type="ECO:0000313" key="3">
    <source>
        <dbReference type="Proteomes" id="UP000193411"/>
    </source>
</evidence>
<name>A0A1Y2HKB2_9FUNG</name>
<keyword evidence="1" id="KW-0732">Signal</keyword>
<feature type="signal peptide" evidence="1">
    <location>
        <begin position="1"/>
        <end position="21"/>
    </location>
</feature>
<dbReference type="EMBL" id="MCFL01000024">
    <property type="protein sequence ID" value="ORZ35020.1"/>
    <property type="molecule type" value="Genomic_DNA"/>
</dbReference>
<dbReference type="Proteomes" id="UP000193411">
    <property type="component" value="Unassembled WGS sequence"/>
</dbReference>
<proteinExistence type="predicted"/>
<accession>A0A1Y2HKB2</accession>